<dbReference type="InterPro" id="IPR013149">
    <property type="entry name" value="ADH-like_C"/>
</dbReference>
<accession>A0ABT0WDH7</accession>
<comment type="similarity">
    <text evidence="5">Belongs to the zinc-containing alcohol dehydrogenase family.</text>
</comment>
<dbReference type="Pfam" id="PF00107">
    <property type="entry name" value="ADH_zinc_N"/>
    <property type="match status" value="1"/>
</dbReference>
<feature type="domain" description="Alcohol dehydrogenase-like N-terminal" evidence="7">
    <location>
        <begin position="9"/>
        <end position="111"/>
    </location>
</feature>
<evidence type="ECO:0000259" key="7">
    <source>
        <dbReference type="Pfam" id="PF08240"/>
    </source>
</evidence>
<dbReference type="EMBL" id="JAMQCR010000002">
    <property type="protein sequence ID" value="MCM2534375.1"/>
    <property type="molecule type" value="Genomic_DNA"/>
</dbReference>
<evidence type="ECO:0000313" key="9">
    <source>
        <dbReference type="Proteomes" id="UP001523262"/>
    </source>
</evidence>
<keyword evidence="2 5" id="KW-0862">Zinc</keyword>
<dbReference type="PANTHER" id="PTHR43880:SF12">
    <property type="entry name" value="ALCOHOL DEHYDROGENASE CLASS-3"/>
    <property type="match status" value="1"/>
</dbReference>
<dbReference type="Gene3D" id="3.40.50.720">
    <property type="entry name" value="NAD(P)-binding Rossmann-like Domain"/>
    <property type="match status" value="1"/>
</dbReference>
<dbReference type="PANTHER" id="PTHR43880">
    <property type="entry name" value="ALCOHOL DEHYDROGENASE"/>
    <property type="match status" value="1"/>
</dbReference>
<comment type="cofactor">
    <cofactor evidence="5">
        <name>Zn(2+)</name>
        <dbReference type="ChEBI" id="CHEBI:29105"/>
    </cofactor>
</comment>
<proteinExistence type="inferred from homology"/>
<dbReference type="SUPFAM" id="SSF51735">
    <property type="entry name" value="NAD(P)-binding Rossmann-fold domains"/>
    <property type="match status" value="1"/>
</dbReference>
<sequence>MSASKQNLGNPLPAVLGHEGAGIIKQVGEGVKNVQVGDHVVMSYSSCGRCEKCLTGHLYACERMVELNFEGAMEDGTHRLHQNGQELAHFFGQSSFGTYAIVNERNLVKVDKDVDLRLLAPLGCGIQTGAGAVLNTFQVPAGSSIVIFGSGTVGMSALMAAKVAGCTTRIIVDIHNNRLELGKELGATHVINSKEVNAVEEIRNITKTGVDFAIETTGVPAVLRQAVESVTFMGKVGIIGAPKANTDVHLDVNDMIMSAKSVSGILQGSSIPQVFIPKLIELYKQGQFPFDKLVNFYSFNEINQAVSDSGSGKTLKPILTF</sequence>
<dbReference type="InterPro" id="IPR013154">
    <property type="entry name" value="ADH-like_N"/>
</dbReference>
<evidence type="ECO:0000313" key="8">
    <source>
        <dbReference type="EMBL" id="MCM2534375.1"/>
    </source>
</evidence>
<organism evidence="8 9">
    <name type="scientific">Neobacillus pocheonensis</name>
    <dbReference type="NCBI Taxonomy" id="363869"/>
    <lineage>
        <taxon>Bacteria</taxon>
        <taxon>Bacillati</taxon>
        <taxon>Bacillota</taxon>
        <taxon>Bacilli</taxon>
        <taxon>Bacillales</taxon>
        <taxon>Bacillaceae</taxon>
        <taxon>Neobacillus</taxon>
    </lineage>
</organism>
<gene>
    <name evidence="8" type="ORF">NDK43_21010</name>
</gene>
<comment type="caution">
    <text evidence="8">The sequence shown here is derived from an EMBL/GenBank/DDBJ whole genome shotgun (WGS) entry which is preliminary data.</text>
</comment>
<keyword evidence="9" id="KW-1185">Reference proteome</keyword>
<keyword evidence="4" id="KW-0520">NAD</keyword>
<dbReference type="InterPro" id="IPR002328">
    <property type="entry name" value="ADH_Zn_CS"/>
</dbReference>
<keyword evidence="3" id="KW-0560">Oxidoreductase</keyword>
<dbReference type="Gene3D" id="3.90.180.10">
    <property type="entry name" value="Medium-chain alcohol dehydrogenases, catalytic domain"/>
    <property type="match status" value="1"/>
</dbReference>
<evidence type="ECO:0000256" key="1">
    <source>
        <dbReference type="ARBA" id="ARBA00022723"/>
    </source>
</evidence>
<evidence type="ECO:0000256" key="2">
    <source>
        <dbReference type="ARBA" id="ARBA00022833"/>
    </source>
</evidence>
<dbReference type="SUPFAM" id="SSF50129">
    <property type="entry name" value="GroES-like"/>
    <property type="match status" value="1"/>
</dbReference>
<reference evidence="8 9" key="1">
    <citation type="submission" date="2022-06" db="EMBL/GenBank/DDBJ databases">
        <authorList>
            <person name="Jeon C.O."/>
        </authorList>
    </citation>
    <scope>NUCLEOTIDE SEQUENCE [LARGE SCALE GENOMIC DNA]</scope>
    <source>
        <strain evidence="8 9">KCTC 13943</strain>
    </source>
</reference>
<dbReference type="InterPro" id="IPR036291">
    <property type="entry name" value="NAD(P)-bd_dom_sf"/>
</dbReference>
<dbReference type="Proteomes" id="UP001523262">
    <property type="component" value="Unassembled WGS sequence"/>
</dbReference>
<evidence type="ECO:0000259" key="6">
    <source>
        <dbReference type="Pfam" id="PF00107"/>
    </source>
</evidence>
<name>A0ABT0WDH7_9BACI</name>
<evidence type="ECO:0000256" key="4">
    <source>
        <dbReference type="ARBA" id="ARBA00023027"/>
    </source>
</evidence>
<dbReference type="CDD" id="cd08278">
    <property type="entry name" value="benzyl_alcohol_DH"/>
    <property type="match status" value="1"/>
</dbReference>
<dbReference type="Pfam" id="PF08240">
    <property type="entry name" value="ADH_N"/>
    <property type="match status" value="1"/>
</dbReference>
<keyword evidence="1 5" id="KW-0479">Metal-binding</keyword>
<protein>
    <submittedName>
        <fullName evidence="8">NAD(P)-dependent alcohol dehydrogenase</fullName>
    </submittedName>
</protein>
<evidence type="ECO:0000256" key="3">
    <source>
        <dbReference type="ARBA" id="ARBA00023002"/>
    </source>
</evidence>
<evidence type="ECO:0000256" key="5">
    <source>
        <dbReference type="RuleBase" id="RU361277"/>
    </source>
</evidence>
<feature type="domain" description="Alcohol dehydrogenase-like C-terminal" evidence="6">
    <location>
        <begin position="153"/>
        <end position="281"/>
    </location>
</feature>
<dbReference type="PROSITE" id="PS00059">
    <property type="entry name" value="ADH_ZINC"/>
    <property type="match status" value="1"/>
</dbReference>
<dbReference type="InterPro" id="IPR011032">
    <property type="entry name" value="GroES-like_sf"/>
</dbReference>